<dbReference type="OrthoDB" id="5395704at2759"/>
<organism evidence="2 3">
    <name type="scientific">Salinomyces thailandicus</name>
    <dbReference type="NCBI Taxonomy" id="706561"/>
    <lineage>
        <taxon>Eukaryota</taxon>
        <taxon>Fungi</taxon>
        <taxon>Dikarya</taxon>
        <taxon>Ascomycota</taxon>
        <taxon>Pezizomycotina</taxon>
        <taxon>Dothideomycetes</taxon>
        <taxon>Dothideomycetidae</taxon>
        <taxon>Mycosphaerellales</taxon>
        <taxon>Teratosphaeriaceae</taxon>
        <taxon>Salinomyces</taxon>
    </lineage>
</organism>
<dbReference type="EMBL" id="NAJL01000051">
    <property type="protein sequence ID" value="TKA23774.1"/>
    <property type="molecule type" value="Genomic_DNA"/>
</dbReference>
<evidence type="ECO:0000313" key="3">
    <source>
        <dbReference type="Proteomes" id="UP000308549"/>
    </source>
</evidence>
<dbReference type="Proteomes" id="UP000308549">
    <property type="component" value="Unassembled WGS sequence"/>
</dbReference>
<evidence type="ECO:0008006" key="4">
    <source>
        <dbReference type="Google" id="ProtNLM"/>
    </source>
</evidence>
<accession>A0A4U0TP26</accession>
<protein>
    <recommendedName>
        <fullName evidence="4">AA1-like domain-containing protein</fullName>
    </recommendedName>
</protein>
<feature type="chain" id="PRO_5020767702" description="AA1-like domain-containing protein" evidence="1">
    <location>
        <begin position="27"/>
        <end position="160"/>
    </location>
</feature>
<reference evidence="2 3" key="1">
    <citation type="submission" date="2017-03" db="EMBL/GenBank/DDBJ databases">
        <title>Genomes of endolithic fungi from Antarctica.</title>
        <authorList>
            <person name="Coleine C."/>
            <person name="Masonjones S."/>
            <person name="Stajich J.E."/>
        </authorList>
    </citation>
    <scope>NUCLEOTIDE SEQUENCE [LARGE SCALE GENOMIC DNA]</scope>
    <source>
        <strain evidence="2 3">CCFEE 6315</strain>
    </source>
</reference>
<feature type="signal peptide" evidence="1">
    <location>
        <begin position="1"/>
        <end position="26"/>
    </location>
</feature>
<proteinExistence type="predicted"/>
<comment type="caution">
    <text evidence="2">The sequence shown here is derived from an EMBL/GenBank/DDBJ whole genome shotgun (WGS) entry which is preliminary data.</text>
</comment>
<gene>
    <name evidence="2" type="ORF">B0A50_07056</name>
</gene>
<keyword evidence="3" id="KW-1185">Reference proteome</keyword>
<evidence type="ECO:0000256" key="1">
    <source>
        <dbReference type="SAM" id="SignalP"/>
    </source>
</evidence>
<evidence type="ECO:0000313" key="2">
    <source>
        <dbReference type="EMBL" id="TKA23774.1"/>
    </source>
</evidence>
<dbReference type="AlphaFoldDB" id="A0A4U0TP26"/>
<sequence length="160" mass="16764">MHASILTLTGVLAALGAAAPAATSQAFEITDLKTCEVDAGNTTIEFTVHDPDPLTDAYAKCTGVWKTGSGGYPSGSYERCGNSTFAWNMAAHKSFFDFTLGIEHTFEDPAVGDYPYNMVTNFGKANVSNALMTCSSSGSEGSCVQKVNSTIKAPIWATAA</sequence>
<keyword evidence="1" id="KW-0732">Signal</keyword>
<name>A0A4U0TP26_9PEZI</name>